<gene>
    <name evidence="1" type="ORF">O181_114153</name>
</gene>
<reference evidence="1" key="1">
    <citation type="submission" date="2021-03" db="EMBL/GenBank/DDBJ databases">
        <title>Draft genome sequence of rust myrtle Austropuccinia psidii MF-1, a brazilian biotype.</title>
        <authorList>
            <person name="Quecine M.C."/>
            <person name="Pachon D.M.R."/>
            <person name="Bonatelli M.L."/>
            <person name="Correr F.H."/>
            <person name="Franceschini L.M."/>
            <person name="Leite T.F."/>
            <person name="Margarido G.R.A."/>
            <person name="Almeida C.A."/>
            <person name="Ferrarezi J.A."/>
            <person name="Labate C.A."/>
        </authorList>
    </citation>
    <scope>NUCLEOTIDE SEQUENCE</scope>
    <source>
        <strain evidence="1">MF-1</strain>
    </source>
</reference>
<dbReference type="Proteomes" id="UP000765509">
    <property type="component" value="Unassembled WGS sequence"/>
</dbReference>
<keyword evidence="2" id="KW-1185">Reference proteome</keyword>
<proteinExistence type="predicted"/>
<evidence type="ECO:0000313" key="2">
    <source>
        <dbReference type="Proteomes" id="UP000765509"/>
    </source>
</evidence>
<accession>A0A9Q3K484</accession>
<dbReference type="EMBL" id="AVOT02094211">
    <property type="protein sequence ID" value="MBW0574438.1"/>
    <property type="molecule type" value="Genomic_DNA"/>
</dbReference>
<organism evidence="1 2">
    <name type="scientific">Austropuccinia psidii MF-1</name>
    <dbReference type="NCBI Taxonomy" id="1389203"/>
    <lineage>
        <taxon>Eukaryota</taxon>
        <taxon>Fungi</taxon>
        <taxon>Dikarya</taxon>
        <taxon>Basidiomycota</taxon>
        <taxon>Pucciniomycotina</taxon>
        <taxon>Pucciniomycetes</taxon>
        <taxon>Pucciniales</taxon>
        <taxon>Sphaerophragmiaceae</taxon>
        <taxon>Austropuccinia</taxon>
    </lineage>
</organism>
<dbReference type="AlphaFoldDB" id="A0A9Q3K484"/>
<evidence type="ECO:0000313" key="1">
    <source>
        <dbReference type="EMBL" id="MBW0574438.1"/>
    </source>
</evidence>
<comment type="caution">
    <text evidence="1">The sequence shown here is derived from an EMBL/GenBank/DDBJ whole genome shotgun (WGS) entry which is preliminary data.</text>
</comment>
<name>A0A9Q3K484_9BASI</name>
<sequence>MIPSLKDLSVRKWQRRQCIPSSTGTGNRLELLRGCYGQLLGFWLGDGLTALFKAGLEWEGLGEAGGREVGMEARTHWKVLVVLGIAWLCNLLSRG</sequence>
<protein>
    <submittedName>
        <fullName evidence="1">Uncharacterized protein</fullName>
    </submittedName>
</protein>